<comment type="caution">
    <text evidence="3">The sequence shown here is derived from an EMBL/GenBank/DDBJ whole genome shotgun (WGS) entry which is preliminary data.</text>
</comment>
<organism evidence="3 4">
    <name type="scientific">Crotalaria pallida</name>
    <name type="common">Smooth rattlebox</name>
    <name type="synonym">Crotalaria striata</name>
    <dbReference type="NCBI Taxonomy" id="3830"/>
    <lineage>
        <taxon>Eukaryota</taxon>
        <taxon>Viridiplantae</taxon>
        <taxon>Streptophyta</taxon>
        <taxon>Embryophyta</taxon>
        <taxon>Tracheophyta</taxon>
        <taxon>Spermatophyta</taxon>
        <taxon>Magnoliopsida</taxon>
        <taxon>eudicotyledons</taxon>
        <taxon>Gunneridae</taxon>
        <taxon>Pentapetalae</taxon>
        <taxon>rosids</taxon>
        <taxon>fabids</taxon>
        <taxon>Fabales</taxon>
        <taxon>Fabaceae</taxon>
        <taxon>Papilionoideae</taxon>
        <taxon>50 kb inversion clade</taxon>
        <taxon>genistoids sensu lato</taxon>
        <taxon>core genistoids</taxon>
        <taxon>Crotalarieae</taxon>
        <taxon>Crotalaria</taxon>
    </lineage>
</organism>
<evidence type="ECO:0000256" key="1">
    <source>
        <dbReference type="SAM" id="MobiDB-lite"/>
    </source>
</evidence>
<evidence type="ECO:0000256" key="2">
    <source>
        <dbReference type="SAM" id="SignalP"/>
    </source>
</evidence>
<reference evidence="3 4" key="1">
    <citation type="submission" date="2024-01" db="EMBL/GenBank/DDBJ databases">
        <title>The genomes of 5 underutilized Papilionoideae crops provide insights into root nodulation and disease resistanc.</title>
        <authorList>
            <person name="Yuan L."/>
        </authorList>
    </citation>
    <scope>NUCLEOTIDE SEQUENCE [LARGE SCALE GENOMIC DNA]</scope>
    <source>
        <strain evidence="3">ZHUSHIDOU_FW_LH</strain>
        <tissue evidence="3">Leaf</tissue>
    </source>
</reference>
<evidence type="ECO:0008006" key="5">
    <source>
        <dbReference type="Google" id="ProtNLM"/>
    </source>
</evidence>
<feature type="region of interest" description="Disordered" evidence="1">
    <location>
        <begin position="90"/>
        <end position="117"/>
    </location>
</feature>
<dbReference type="Proteomes" id="UP001372338">
    <property type="component" value="Unassembled WGS sequence"/>
</dbReference>
<name>A0AAN9EK31_CROPI</name>
<gene>
    <name evidence="3" type="ORF">RIF29_29623</name>
</gene>
<keyword evidence="4" id="KW-1185">Reference proteome</keyword>
<sequence length="117" mass="13087">MGGGIWFSFTVLIPLFPKLVSGCNHKYGGLCFKINMQLLGHTDLTSRSRHLGLHVPSISLERLNRSYTDVKMSRPSRVEHFALPVSFRAGASRDPNTEIPTKSPRLQSNLFDRTSTS</sequence>
<feature type="chain" id="PRO_5042916213" description="Secreted protein" evidence="2">
    <location>
        <begin position="23"/>
        <end position="117"/>
    </location>
</feature>
<feature type="compositionally biased region" description="Polar residues" evidence="1">
    <location>
        <begin position="98"/>
        <end position="117"/>
    </location>
</feature>
<keyword evidence="2" id="KW-0732">Signal</keyword>
<dbReference type="EMBL" id="JAYWIO010000006">
    <property type="protein sequence ID" value="KAK7256185.1"/>
    <property type="molecule type" value="Genomic_DNA"/>
</dbReference>
<evidence type="ECO:0000313" key="3">
    <source>
        <dbReference type="EMBL" id="KAK7256185.1"/>
    </source>
</evidence>
<accession>A0AAN9EK31</accession>
<evidence type="ECO:0000313" key="4">
    <source>
        <dbReference type="Proteomes" id="UP001372338"/>
    </source>
</evidence>
<protein>
    <recommendedName>
        <fullName evidence="5">Secreted protein</fullName>
    </recommendedName>
</protein>
<feature type="signal peptide" evidence="2">
    <location>
        <begin position="1"/>
        <end position="22"/>
    </location>
</feature>
<dbReference type="AlphaFoldDB" id="A0AAN9EK31"/>
<proteinExistence type="predicted"/>